<feature type="region of interest" description="Disordered" evidence="1">
    <location>
        <begin position="33"/>
        <end position="60"/>
    </location>
</feature>
<accession>A0ABT5B0I5</accession>
<feature type="signal peptide" evidence="2">
    <location>
        <begin position="1"/>
        <end position="24"/>
    </location>
</feature>
<dbReference type="EMBL" id="JAQNDN010000002">
    <property type="protein sequence ID" value="MDC0667603.1"/>
    <property type="molecule type" value="Genomic_DNA"/>
</dbReference>
<evidence type="ECO:0000256" key="2">
    <source>
        <dbReference type="SAM" id="SignalP"/>
    </source>
</evidence>
<evidence type="ECO:0000313" key="3">
    <source>
        <dbReference type="EMBL" id="MDC0667603.1"/>
    </source>
</evidence>
<dbReference type="Proteomes" id="UP001217838">
    <property type="component" value="Unassembled WGS sequence"/>
</dbReference>
<sequence>MSSGLLAPWLVGLVVATAAPAVDAHPWALRTHAVPDASAGPPSAAPEARTGPPSDPEVPTADELEVAAVDVRLEVVRGGEHLPGGKRVPRSGGAVVGEATYTLSRPARAGETLLLLNFAEALEREPTQLDEVAIGTYLDGPFRRGRLDVREHTGAAAVRQVGSRRDVEVKLSEGTETVTLEYTVEVPRRYWPFGCSRRRCSLSGAVAPLPSVPARGGSQVQADARVVAPARWTVDARFAAVPTWSPGHVPTDSEAKALGRDELVVATSAVGAAEVAYPEVFWGPRWKRARETHRGVQIEVLHTYWRPGDQVPDERKLQLYRDIPGHALRIAREAIDVATIVGLEPPPDSKLLVVQGPLRAEVAQAHPAAVLLSDQFLQVSPGRRFQGFHQAPAARATLDAIAYGAYVGRHDPSTDLWLYDATATALLDVWRARRAQGDEFASDILRRITFVPMVDNFLYTGQATFAQSYFRGSEDMLPLRLHPLLFSHPLPTGRRIHEKMVDLMTPAQREAFYEKMARERSADPVVAAEAAYGRSLGWFFDQWLGPYPAVDYSVEKVDSAPLPDGRWRHTITIRRAGERPAIEPVQVLATERGGQRHYLVWNGSPESGTNIEVSPGTGSIDHVFTLETQNRLRSVMVDPRARLLEEPQGRRRNVDPLYNNRSPPSFRFVYTGFGFEVSASEFLAGKTPATRFQAVSGRVLFEMSRRRDLRSIGHLQLHRDREAAAAVGGGASFWFGEKVNRRRRRGRVRLFSEVHSLTSRGLDQSAGVRFAQSLSIIDDTRKFSLWPDRGHRLSFGLYAAETIRTDVPVADHRHSLTLSGSWVHIWPLAHQHTLASRVELTMMVPLAGRPEFRSLVRAGGVDGLGAYGGNELFGRGVALAQLEYRHMFWSNFNINLVHLFWLRGIGGTLFTGVASVSSCDTLRGWFGRETWYGQVGYGVTAFLQLLGVTPQFVRFDVAVPLARRRTTCLDESLPDYLGTIQGLEPGEYQLPRIGVNLTFLQPF</sequence>
<evidence type="ECO:0000256" key="1">
    <source>
        <dbReference type="SAM" id="MobiDB-lite"/>
    </source>
</evidence>
<keyword evidence="2" id="KW-0732">Signal</keyword>
<evidence type="ECO:0000313" key="4">
    <source>
        <dbReference type="Proteomes" id="UP001217838"/>
    </source>
</evidence>
<keyword evidence="4" id="KW-1185">Reference proteome</keyword>
<comment type="caution">
    <text evidence="3">The sequence shown here is derived from an EMBL/GenBank/DDBJ whole genome shotgun (WGS) entry which is preliminary data.</text>
</comment>
<gene>
    <name evidence="3" type="ORF">POL58_07640</name>
</gene>
<evidence type="ECO:0008006" key="5">
    <source>
        <dbReference type="Google" id="ProtNLM"/>
    </source>
</evidence>
<proteinExistence type="predicted"/>
<dbReference type="Gene3D" id="2.40.160.50">
    <property type="entry name" value="membrane protein fhac: a member of the omp85/tpsb transporter family"/>
    <property type="match status" value="1"/>
</dbReference>
<reference evidence="3 4" key="1">
    <citation type="submission" date="2022-11" db="EMBL/GenBank/DDBJ databases">
        <title>Minimal conservation of predation-associated metabolite biosynthetic gene clusters underscores biosynthetic potential of Myxococcota including descriptions for ten novel species: Archangium lansinium sp. nov., Myxococcus landrumus sp. nov., Nannocystis bai.</title>
        <authorList>
            <person name="Ahearne A."/>
            <person name="Stevens C."/>
            <person name="Dowd S."/>
        </authorList>
    </citation>
    <scope>NUCLEOTIDE SEQUENCE [LARGE SCALE GENOMIC DNA]</scope>
    <source>
        <strain evidence="3 4">NCELM</strain>
    </source>
</reference>
<protein>
    <recommendedName>
        <fullName evidence="5">M1 family metallopeptidase</fullName>
    </recommendedName>
</protein>
<organism evidence="3 4">
    <name type="scientific">Nannocystis radixulma</name>
    <dbReference type="NCBI Taxonomy" id="2995305"/>
    <lineage>
        <taxon>Bacteria</taxon>
        <taxon>Pseudomonadati</taxon>
        <taxon>Myxococcota</taxon>
        <taxon>Polyangia</taxon>
        <taxon>Nannocystales</taxon>
        <taxon>Nannocystaceae</taxon>
        <taxon>Nannocystis</taxon>
    </lineage>
</organism>
<feature type="compositionally biased region" description="Low complexity" evidence="1">
    <location>
        <begin position="34"/>
        <end position="48"/>
    </location>
</feature>
<name>A0ABT5B0I5_9BACT</name>
<feature type="chain" id="PRO_5045525593" description="M1 family metallopeptidase" evidence="2">
    <location>
        <begin position="25"/>
        <end position="1003"/>
    </location>
</feature>